<dbReference type="VEuPathDB" id="FungiDB:RhiirFUN_014935"/>
<organism evidence="5 6">
    <name type="scientific">Rhizophagus irregularis</name>
    <dbReference type="NCBI Taxonomy" id="588596"/>
    <lineage>
        <taxon>Eukaryota</taxon>
        <taxon>Fungi</taxon>
        <taxon>Fungi incertae sedis</taxon>
        <taxon>Mucoromycota</taxon>
        <taxon>Glomeromycotina</taxon>
        <taxon>Glomeromycetes</taxon>
        <taxon>Glomerales</taxon>
        <taxon>Glomeraceae</taxon>
        <taxon>Rhizophagus</taxon>
    </lineage>
</organism>
<evidence type="ECO:0000313" key="6">
    <source>
        <dbReference type="Proteomes" id="UP000684084"/>
    </source>
</evidence>
<proteinExistence type="predicted"/>
<evidence type="ECO:0000256" key="3">
    <source>
        <dbReference type="SAM" id="Phobius"/>
    </source>
</evidence>
<comment type="caution">
    <text evidence="5">The sequence shown here is derived from an EMBL/GenBank/DDBJ whole genome shotgun (WGS) entry which is preliminary data.</text>
</comment>
<dbReference type="InterPro" id="IPR001388">
    <property type="entry name" value="Synaptobrevin-like"/>
</dbReference>
<protein>
    <recommendedName>
        <fullName evidence="4">V-SNARE coiled-coil homology domain-containing protein</fullName>
    </recommendedName>
</protein>
<dbReference type="SUPFAM" id="SSF58038">
    <property type="entry name" value="SNARE fusion complex"/>
    <property type="match status" value="1"/>
</dbReference>
<name>A0A915ZEJ4_9GLOM</name>
<evidence type="ECO:0000313" key="5">
    <source>
        <dbReference type="EMBL" id="CAB5373542.1"/>
    </source>
</evidence>
<dbReference type="PROSITE" id="PS50892">
    <property type="entry name" value="V_SNARE"/>
    <property type="match status" value="1"/>
</dbReference>
<keyword evidence="3" id="KW-0812">Transmembrane</keyword>
<dbReference type="PRINTS" id="PR00219">
    <property type="entry name" value="SYNAPTOBREVN"/>
</dbReference>
<dbReference type="Pfam" id="PF00957">
    <property type="entry name" value="Synaptobrevin"/>
    <property type="match status" value="1"/>
</dbReference>
<feature type="coiled-coil region" evidence="2">
    <location>
        <begin position="27"/>
        <end position="54"/>
    </location>
</feature>
<evidence type="ECO:0000259" key="4">
    <source>
        <dbReference type="PROSITE" id="PS50892"/>
    </source>
</evidence>
<reference evidence="5" key="1">
    <citation type="submission" date="2020-05" db="EMBL/GenBank/DDBJ databases">
        <authorList>
            <person name="Rincon C."/>
            <person name="Sanders R I."/>
            <person name="Robbins C."/>
            <person name="Chaturvedi A."/>
        </authorList>
    </citation>
    <scope>NUCLEOTIDE SEQUENCE</scope>
    <source>
        <strain evidence="5">CHB12</strain>
    </source>
</reference>
<dbReference type="Gene3D" id="1.20.5.110">
    <property type="match status" value="1"/>
</dbReference>
<feature type="domain" description="V-SNARE coiled-coil homology" evidence="4">
    <location>
        <begin position="12"/>
        <end position="72"/>
    </location>
</feature>
<dbReference type="OrthoDB" id="2430303at2759"/>
<accession>A0A915ZEJ4</accession>
<dbReference type="PANTHER" id="PTHR45701">
    <property type="entry name" value="SYNAPTOBREVIN FAMILY MEMBER"/>
    <property type="match status" value="1"/>
</dbReference>
<keyword evidence="3" id="KW-1133">Transmembrane helix</keyword>
<gene>
    <name evidence="5" type="ORF">CHRIB12_LOCUS14049</name>
</gene>
<dbReference type="EMBL" id="CAGKOT010000032">
    <property type="protein sequence ID" value="CAB5373542.1"/>
    <property type="molecule type" value="Genomic_DNA"/>
</dbReference>
<dbReference type="AlphaFoldDB" id="A0A915ZEJ4"/>
<feature type="transmembrane region" description="Helical" evidence="3">
    <location>
        <begin position="77"/>
        <end position="97"/>
    </location>
</feature>
<dbReference type="InterPro" id="IPR042855">
    <property type="entry name" value="V_SNARE_CC"/>
</dbReference>
<keyword evidence="1 2" id="KW-0175">Coiled coil</keyword>
<sequence length="103" mass="11700">MSMKMSTMSSEKIESVKKQVEETTKEIHNTLHLLAEKDKKLDELKAQSDSLLESSARFKPVAVNLHKKSRWKNIKMTIILTVVIILILAAIIVPTILKFQGKL</sequence>
<dbReference type="Proteomes" id="UP000684084">
    <property type="component" value="Unassembled WGS sequence"/>
</dbReference>
<dbReference type="GO" id="GO:0016020">
    <property type="term" value="C:membrane"/>
    <property type="evidence" value="ECO:0007669"/>
    <property type="project" value="InterPro"/>
</dbReference>
<keyword evidence="3" id="KW-0472">Membrane</keyword>
<dbReference type="InterPro" id="IPR016444">
    <property type="entry name" value="Synaptobrevin/VAMP"/>
</dbReference>
<evidence type="ECO:0000256" key="2">
    <source>
        <dbReference type="SAM" id="Coils"/>
    </source>
</evidence>
<evidence type="ECO:0000256" key="1">
    <source>
        <dbReference type="PROSITE-ProRule" id="PRU00290"/>
    </source>
</evidence>
<dbReference type="GO" id="GO:0016192">
    <property type="term" value="P:vesicle-mediated transport"/>
    <property type="evidence" value="ECO:0007669"/>
    <property type="project" value="InterPro"/>
</dbReference>